<evidence type="ECO:0000256" key="2">
    <source>
        <dbReference type="ARBA" id="ARBA00022723"/>
    </source>
</evidence>
<sequence length="626" mass="68722">MPECPRTALFQGSVIQIVVATIVCLGIIVTTGHAAIRCESVSGVPGSYSHSSFYIKQAQANKPQTLSFRTTGPLFFTLTRASRTITGRANIVVSRSNAKEGASEIVCETGWTDPVRSHTFSTPRENDHDGIWTIQVFDEISGGPTGEIPYVIQMILSTPRVDNTLLRRLRGSLPSDVPFGNNARNRTFSLCGLSSGSLRSQSTLEIATSDTFTDVGEGLPQTYFIHADRYVYLRIRSPIKSVITVTISAKEPGVASFAPVCNIEKRSTELIADGMIYAVATWDRLLNPLWRVEVSAKPVGESYATQANQVIVEILRQRDPERRMDQPLDFLASCYICKTVRRSTTETSNSIVSVVNGAISKPLDFLTAVSVTVPSNFTPRQNSLLEQSIETGVAIWSAECSWCTIDTLSVLKVGPRRLMRADLLQAIQEWPGPLSKLMADKRLSGLRLTLGSGPMYKSVSDDDPTIKKLCGAAEAALPDYFQRVAFAYGCRPGSKPESKAVVELMLEVTDGPTDCGKSVNIVACEPDRELLELNGKDYSFGILGGDTWIGSGPRHVNLLHVILHEIGHWLWMGHVSNDASIMSEVLNTSQCINDADIAELREAIQRRREHPYFFPGPQALLARKIN</sequence>
<dbReference type="EMBL" id="RSDW01000001">
    <property type="protein sequence ID" value="RSL17696.1"/>
    <property type="molecule type" value="Genomic_DNA"/>
</dbReference>
<dbReference type="Proteomes" id="UP000269669">
    <property type="component" value="Unassembled WGS sequence"/>
</dbReference>
<dbReference type="GO" id="GO:0006508">
    <property type="term" value="P:proteolysis"/>
    <property type="evidence" value="ECO:0007669"/>
    <property type="project" value="UniProtKB-KW"/>
</dbReference>
<keyword evidence="2" id="KW-0479">Metal-binding</keyword>
<dbReference type="OrthoDB" id="733404at2"/>
<protein>
    <submittedName>
        <fullName evidence="7">Matrixin</fullName>
    </submittedName>
</protein>
<evidence type="ECO:0000256" key="4">
    <source>
        <dbReference type="ARBA" id="ARBA00022833"/>
    </source>
</evidence>
<keyword evidence="8" id="KW-1185">Reference proteome</keyword>
<accession>A0A428MLG7</accession>
<feature type="transmembrane region" description="Helical" evidence="5">
    <location>
        <begin position="12"/>
        <end position="36"/>
    </location>
</feature>
<dbReference type="Gene3D" id="3.40.390.10">
    <property type="entry name" value="Collagenase (Catalytic Domain)"/>
    <property type="match status" value="1"/>
</dbReference>
<organism evidence="7 8">
    <name type="scientific">Edaphobacter aggregans</name>
    <dbReference type="NCBI Taxonomy" id="570835"/>
    <lineage>
        <taxon>Bacteria</taxon>
        <taxon>Pseudomonadati</taxon>
        <taxon>Acidobacteriota</taxon>
        <taxon>Terriglobia</taxon>
        <taxon>Terriglobales</taxon>
        <taxon>Acidobacteriaceae</taxon>
        <taxon>Edaphobacter</taxon>
    </lineage>
</organism>
<evidence type="ECO:0000256" key="1">
    <source>
        <dbReference type="ARBA" id="ARBA00022670"/>
    </source>
</evidence>
<dbReference type="InterPro" id="IPR024079">
    <property type="entry name" value="MetalloPept_cat_dom_sf"/>
</dbReference>
<evidence type="ECO:0000256" key="3">
    <source>
        <dbReference type="ARBA" id="ARBA00022801"/>
    </source>
</evidence>
<dbReference type="GO" id="GO:0004222">
    <property type="term" value="F:metalloendopeptidase activity"/>
    <property type="evidence" value="ECO:0007669"/>
    <property type="project" value="InterPro"/>
</dbReference>
<feature type="domain" description="Peptidase M10 metallopeptidase" evidence="6">
    <location>
        <begin position="553"/>
        <end position="588"/>
    </location>
</feature>
<keyword evidence="3" id="KW-0378">Hydrolase</keyword>
<keyword evidence="5" id="KW-1133">Transmembrane helix</keyword>
<keyword evidence="4" id="KW-0862">Zinc</keyword>
<dbReference type="AlphaFoldDB" id="A0A428MLG7"/>
<gene>
    <name evidence="7" type="ORF">EDE15_3234</name>
</gene>
<evidence type="ECO:0000256" key="5">
    <source>
        <dbReference type="SAM" id="Phobius"/>
    </source>
</evidence>
<dbReference type="InterPro" id="IPR001818">
    <property type="entry name" value="Pept_M10_metallopeptidase"/>
</dbReference>
<evidence type="ECO:0000313" key="7">
    <source>
        <dbReference type="EMBL" id="RSL17696.1"/>
    </source>
</evidence>
<dbReference type="Pfam" id="PF00413">
    <property type="entry name" value="Peptidase_M10"/>
    <property type="match status" value="1"/>
</dbReference>
<keyword evidence="5" id="KW-0812">Transmembrane</keyword>
<dbReference type="RefSeq" id="WP_125486150.1">
    <property type="nucleotide sequence ID" value="NZ_RSDW01000001.1"/>
</dbReference>
<evidence type="ECO:0000313" key="8">
    <source>
        <dbReference type="Proteomes" id="UP000269669"/>
    </source>
</evidence>
<dbReference type="GO" id="GO:0031012">
    <property type="term" value="C:extracellular matrix"/>
    <property type="evidence" value="ECO:0007669"/>
    <property type="project" value="InterPro"/>
</dbReference>
<keyword evidence="5" id="KW-0472">Membrane</keyword>
<dbReference type="GO" id="GO:0008270">
    <property type="term" value="F:zinc ion binding"/>
    <property type="evidence" value="ECO:0007669"/>
    <property type="project" value="InterPro"/>
</dbReference>
<evidence type="ECO:0000259" key="6">
    <source>
        <dbReference type="Pfam" id="PF00413"/>
    </source>
</evidence>
<dbReference type="SUPFAM" id="SSF55486">
    <property type="entry name" value="Metalloproteases ('zincins'), catalytic domain"/>
    <property type="match status" value="1"/>
</dbReference>
<keyword evidence="1" id="KW-0645">Protease</keyword>
<name>A0A428MLG7_9BACT</name>
<reference evidence="7 8" key="1">
    <citation type="submission" date="2018-12" db="EMBL/GenBank/DDBJ databases">
        <title>Sequencing of bacterial isolates from soil warming experiment in Harvard Forest, Massachusetts, USA.</title>
        <authorList>
            <person name="Deangelis K."/>
        </authorList>
    </citation>
    <scope>NUCLEOTIDE SEQUENCE [LARGE SCALE GENOMIC DNA]</scope>
    <source>
        <strain evidence="7 8">EB153</strain>
    </source>
</reference>
<proteinExistence type="predicted"/>
<comment type="caution">
    <text evidence="7">The sequence shown here is derived from an EMBL/GenBank/DDBJ whole genome shotgun (WGS) entry which is preliminary data.</text>
</comment>